<protein>
    <recommendedName>
        <fullName evidence="2">Thioredoxin-like fold domain-containing protein</fullName>
    </recommendedName>
</protein>
<dbReference type="Proteomes" id="UP000242875">
    <property type="component" value="Unassembled WGS sequence"/>
</dbReference>
<dbReference type="SFLD" id="SFLDG01180">
    <property type="entry name" value="SUF1"/>
    <property type="match status" value="1"/>
</dbReference>
<sequence>MSTEQSSRPHLTLYRGWEDRGCYVWSPFVTKLELRLRLSNFPYTIESGSSTTAPKGKIPYIELRSREDGSSSALADSTLIIKHLVERGYLEDLYVSKPSTTRAHDVAIRAMLEDRLYFYHTRERWLENYYVQRDKALWSVPYPIRVVVGLLVHRTLSQMLHAQGTGRYTADEIRLFRREIWEAVNELLEASVRQSAQRKVLQDEPFWCLGGPGPTEADMVLYGFIVSVLVSKS</sequence>
<dbReference type="InterPro" id="IPR040079">
    <property type="entry name" value="Glutathione_S-Trfase"/>
</dbReference>
<feature type="domain" description="Thioredoxin-like fold" evidence="2">
    <location>
        <begin position="27"/>
        <end position="127"/>
    </location>
</feature>
<accession>A0A261XSW8</accession>
<dbReference type="SFLD" id="SFLDG01200">
    <property type="entry name" value="SUF1.1"/>
    <property type="match status" value="1"/>
</dbReference>
<evidence type="ECO:0000313" key="3">
    <source>
        <dbReference type="EMBL" id="OZJ01456.1"/>
    </source>
</evidence>
<comment type="caution">
    <text evidence="3">The sequence shown here is derived from an EMBL/GenBank/DDBJ whole genome shotgun (WGS) entry which is preliminary data.</text>
</comment>
<evidence type="ECO:0000313" key="4">
    <source>
        <dbReference type="Proteomes" id="UP000242875"/>
    </source>
</evidence>
<dbReference type="AlphaFoldDB" id="A0A261XSW8"/>
<proteinExistence type="inferred from homology"/>
<dbReference type="SFLD" id="SFLDS00019">
    <property type="entry name" value="Glutathione_Transferase_(cytos"/>
    <property type="match status" value="1"/>
</dbReference>
<dbReference type="EMBL" id="MVBO01000355">
    <property type="protein sequence ID" value="OZJ01456.1"/>
    <property type="molecule type" value="Genomic_DNA"/>
</dbReference>
<name>A0A261XSW8_9FUNG</name>
<evidence type="ECO:0000259" key="2">
    <source>
        <dbReference type="Pfam" id="PF17172"/>
    </source>
</evidence>
<gene>
    <name evidence="3" type="ORF">BZG36_05749</name>
</gene>
<evidence type="ECO:0000256" key="1">
    <source>
        <dbReference type="ARBA" id="ARBA00006475"/>
    </source>
</evidence>
<dbReference type="InterPro" id="IPR026928">
    <property type="entry name" value="FAX/IsoI-like"/>
</dbReference>
<dbReference type="GO" id="GO:0005737">
    <property type="term" value="C:cytoplasm"/>
    <property type="evidence" value="ECO:0007669"/>
    <property type="project" value="TreeGrafter"/>
</dbReference>
<organism evidence="3 4">
    <name type="scientific">Bifiguratus adelaidae</name>
    <dbReference type="NCBI Taxonomy" id="1938954"/>
    <lineage>
        <taxon>Eukaryota</taxon>
        <taxon>Fungi</taxon>
        <taxon>Fungi incertae sedis</taxon>
        <taxon>Mucoromycota</taxon>
        <taxon>Mucoromycotina</taxon>
        <taxon>Endogonomycetes</taxon>
        <taxon>Endogonales</taxon>
        <taxon>Endogonales incertae sedis</taxon>
        <taxon>Bifiguratus</taxon>
    </lineage>
</organism>
<dbReference type="PANTHER" id="PTHR12289">
    <property type="entry name" value="METAXIN RELATED"/>
    <property type="match status" value="1"/>
</dbReference>
<reference evidence="3 4" key="1">
    <citation type="journal article" date="2017" name="Mycologia">
        <title>Bifiguratus adelaidae, gen. et sp. nov., a new member of Mucoromycotina in endophytic and soil-dwelling habitats.</title>
        <authorList>
            <person name="Torres-Cruz T.J."/>
            <person name="Billingsley Tobias T.L."/>
            <person name="Almatruk M."/>
            <person name="Hesse C."/>
            <person name="Kuske C.R."/>
            <person name="Desiro A."/>
            <person name="Benucci G.M."/>
            <person name="Bonito G."/>
            <person name="Stajich J.E."/>
            <person name="Dunlap C."/>
            <person name="Arnold A.E."/>
            <person name="Porras-Alfaro A."/>
        </authorList>
    </citation>
    <scope>NUCLEOTIDE SEQUENCE [LARGE SCALE GENOMIC DNA]</scope>
    <source>
        <strain evidence="3 4">AZ0501</strain>
    </source>
</reference>
<dbReference type="InterPro" id="IPR050931">
    <property type="entry name" value="Mito_Protein_Transport_Metaxin"/>
</dbReference>
<dbReference type="PANTHER" id="PTHR12289:SF41">
    <property type="entry name" value="FAILED AXON CONNECTIONS-RELATED"/>
    <property type="match status" value="1"/>
</dbReference>
<keyword evidence="4" id="KW-1185">Reference proteome</keyword>
<dbReference type="OrthoDB" id="5809458at2759"/>
<dbReference type="InterPro" id="IPR012336">
    <property type="entry name" value="Thioredoxin-like_fold"/>
</dbReference>
<feature type="non-terminal residue" evidence="3">
    <location>
        <position position="233"/>
    </location>
</feature>
<dbReference type="Pfam" id="PF17172">
    <property type="entry name" value="GST_N_4"/>
    <property type="match status" value="1"/>
</dbReference>
<comment type="similarity">
    <text evidence="1">Belongs to the FAX family.</text>
</comment>